<dbReference type="GeneID" id="41999360"/>
<dbReference type="InterPro" id="IPR052895">
    <property type="entry name" value="HetReg/Transcr_Mod"/>
</dbReference>
<evidence type="ECO:0000313" key="3">
    <source>
        <dbReference type="EMBL" id="RBR09321.1"/>
    </source>
</evidence>
<dbReference type="RefSeq" id="XP_031011851.1">
    <property type="nucleotide sequence ID" value="XM_031164064.1"/>
</dbReference>
<dbReference type="Proteomes" id="UP000253153">
    <property type="component" value="Unassembled WGS sequence"/>
</dbReference>
<evidence type="ECO:0000259" key="2">
    <source>
        <dbReference type="Pfam" id="PF06985"/>
    </source>
</evidence>
<proteinExistence type="predicted"/>
<feature type="signal peptide" evidence="1">
    <location>
        <begin position="1"/>
        <end position="21"/>
    </location>
</feature>
<dbReference type="PANTHER" id="PTHR24148">
    <property type="entry name" value="ANKYRIN REPEAT DOMAIN-CONTAINING PROTEIN 39 HOMOLOG-RELATED"/>
    <property type="match status" value="1"/>
</dbReference>
<dbReference type="PANTHER" id="PTHR24148:SF64">
    <property type="entry name" value="HETEROKARYON INCOMPATIBILITY DOMAIN-CONTAINING PROTEIN"/>
    <property type="match status" value="1"/>
</dbReference>
<dbReference type="Pfam" id="PF26639">
    <property type="entry name" value="Het-6_barrel"/>
    <property type="match status" value="1"/>
</dbReference>
<gene>
    <name evidence="3" type="ORF">FIESC28_09929</name>
</gene>
<dbReference type="Pfam" id="PF06985">
    <property type="entry name" value="HET"/>
    <property type="match status" value="1"/>
</dbReference>
<sequence>MSSKFPSLLILCSMIVCKTNGLVLHYVVGPECPHPASSQICLPTNKISKLLATGICSDVDTIPLAPERPFVAKGGAGHLTICSEQSEYYHLPTLVALCTMWFQYPERLNKDSSRIFTLESGEKQDEIQGSLKTHRLDAAPEYEALSYEWGSKTESTSMKCNKYDFKVTKSLDITLRRLRLTDRPRPLWIDQICINQESNDERSAQVSIMRLIYSNAIMVTAWLGQADTEAANSVKDLLAAFANMREDYACGMSHFPDDEDLARLGLPLRHSRVWTDLDLMLSASYFSRVWIIQELAISSRFRLLWGDITISEDEYDSLTHKMFFLCLTEPDAVEGCPRINWHPVSMNLFGKREWKDKDLLELVRFASRSKATIPQDKIYALVGLAGQHHYNVNPDYTKPESEVFADFAVRVISTKGNLDILDRAYVEDPNEPKHFPLWAPRWQPEDSVAGFVSGKFKASKDTKTITKLSSNAKVLELRGLEVGVVLDVHPNQRPESNQVRELNQRPVSSRVQESNRVPELHYSVVAALKMVRNHNVPFEQTYKMDAIKVILLTMMAGRKRDVLWLPTLERLEDESHLDDFITFSAATMLQIMLSIGYDAELFDLIQIALEARGPVPEDEPQIEPTSEEQLGLEQIRRRYPNNPEYLSTAQDLLMLCKPAQKVRDCLSFVQSISISRDQNFFITDKGYVGIGPRCMKAGDKVCVLFGGSTPYAIRQKSATDEYFYLGSVYIHGIMDGEIIDAWEKDKDSDNQKFQERLFKLL</sequence>
<feature type="domain" description="Heterokaryon incompatibility" evidence="2">
    <location>
        <begin position="142"/>
        <end position="294"/>
    </location>
</feature>
<keyword evidence="1" id="KW-0732">Signal</keyword>
<accession>A0A366QWP0</accession>
<dbReference type="OrthoDB" id="2157530at2759"/>
<comment type="caution">
    <text evidence="3">The sequence shown here is derived from an EMBL/GenBank/DDBJ whole genome shotgun (WGS) entry which is preliminary data.</text>
</comment>
<evidence type="ECO:0000256" key="1">
    <source>
        <dbReference type="SAM" id="SignalP"/>
    </source>
</evidence>
<dbReference type="AlphaFoldDB" id="A0A366QWP0"/>
<reference evidence="3 4" key="1">
    <citation type="submission" date="2018-06" db="EMBL/GenBank/DDBJ databases">
        <title>Fusarium incarnatum-equiseti species complex species 28.</title>
        <authorList>
            <person name="Gardiner D.M."/>
        </authorList>
    </citation>
    <scope>NUCLEOTIDE SEQUENCE [LARGE SCALE GENOMIC DNA]</scope>
    <source>
        <strain evidence="3 4">FIESC_28</strain>
    </source>
</reference>
<keyword evidence="4" id="KW-1185">Reference proteome</keyword>
<evidence type="ECO:0000313" key="4">
    <source>
        <dbReference type="Proteomes" id="UP000253153"/>
    </source>
</evidence>
<name>A0A366QWP0_9HYPO</name>
<organism evidence="3 4">
    <name type="scientific">Fusarium coffeatum</name>
    <dbReference type="NCBI Taxonomy" id="231269"/>
    <lineage>
        <taxon>Eukaryota</taxon>
        <taxon>Fungi</taxon>
        <taxon>Dikarya</taxon>
        <taxon>Ascomycota</taxon>
        <taxon>Pezizomycotina</taxon>
        <taxon>Sordariomycetes</taxon>
        <taxon>Hypocreomycetidae</taxon>
        <taxon>Hypocreales</taxon>
        <taxon>Nectriaceae</taxon>
        <taxon>Fusarium</taxon>
        <taxon>Fusarium incarnatum-equiseti species complex</taxon>
    </lineage>
</organism>
<protein>
    <recommendedName>
        <fullName evidence="2">Heterokaryon incompatibility domain-containing protein</fullName>
    </recommendedName>
</protein>
<dbReference type="InterPro" id="IPR010730">
    <property type="entry name" value="HET"/>
</dbReference>
<feature type="chain" id="PRO_5016760501" description="Heterokaryon incompatibility domain-containing protein" evidence="1">
    <location>
        <begin position="22"/>
        <end position="761"/>
    </location>
</feature>
<dbReference type="EMBL" id="QKXC01000266">
    <property type="protein sequence ID" value="RBR09321.1"/>
    <property type="molecule type" value="Genomic_DNA"/>
</dbReference>